<evidence type="ECO:0000313" key="2">
    <source>
        <dbReference type="EMBL" id="TKA08230.1"/>
    </source>
</evidence>
<proteinExistence type="predicted"/>
<evidence type="ECO:0000313" key="3">
    <source>
        <dbReference type="Proteomes" id="UP000305778"/>
    </source>
</evidence>
<sequence>MEFTWAQDRSPRATAYRWRADSILSASGFHFNTRTNAYQLPADLGEDTMAGLVQEAALRLAAERFNVAIRPAPAPTPAAFEDQPTAALGPGPLAGGAPISARPPARPPRTVPGAPHNATALRHPSPRH</sequence>
<reference evidence="2 3" key="1">
    <citation type="submission" date="2019-04" db="EMBL/GenBank/DDBJ databases">
        <title>Streptomyces oryziradicis sp. nov., a novel actinomycete isolated from rhizosphere soil of rice (Oryza sativa L.).</title>
        <authorList>
            <person name="Li C."/>
        </authorList>
    </citation>
    <scope>NUCLEOTIDE SEQUENCE [LARGE SCALE GENOMIC DNA]</scope>
    <source>
        <strain evidence="2 3">NEAU-C40</strain>
    </source>
</reference>
<dbReference type="Proteomes" id="UP000305778">
    <property type="component" value="Unassembled WGS sequence"/>
</dbReference>
<dbReference type="RefSeq" id="WP_136727007.1">
    <property type="nucleotide sequence ID" value="NZ_SUMC01000033.1"/>
</dbReference>
<accession>A0A4U0SF90</accession>
<feature type="region of interest" description="Disordered" evidence="1">
    <location>
        <begin position="73"/>
        <end position="128"/>
    </location>
</feature>
<dbReference type="AlphaFoldDB" id="A0A4U0SF90"/>
<name>A0A4U0SF90_9ACTN</name>
<evidence type="ECO:0000256" key="1">
    <source>
        <dbReference type="SAM" id="MobiDB-lite"/>
    </source>
</evidence>
<comment type="caution">
    <text evidence="2">The sequence shown here is derived from an EMBL/GenBank/DDBJ whole genome shotgun (WGS) entry which is preliminary data.</text>
</comment>
<feature type="compositionally biased region" description="Low complexity" evidence="1">
    <location>
        <begin position="84"/>
        <end position="103"/>
    </location>
</feature>
<protein>
    <submittedName>
        <fullName evidence="2">Uncharacterized protein</fullName>
    </submittedName>
</protein>
<organism evidence="2 3">
    <name type="scientific">Actinacidiphila oryziradicis</name>
    <dbReference type="NCBI Taxonomy" id="2571141"/>
    <lineage>
        <taxon>Bacteria</taxon>
        <taxon>Bacillati</taxon>
        <taxon>Actinomycetota</taxon>
        <taxon>Actinomycetes</taxon>
        <taxon>Kitasatosporales</taxon>
        <taxon>Streptomycetaceae</taxon>
        <taxon>Actinacidiphila</taxon>
    </lineage>
</organism>
<dbReference type="EMBL" id="SUMC01000033">
    <property type="protein sequence ID" value="TKA08230.1"/>
    <property type="molecule type" value="Genomic_DNA"/>
</dbReference>
<gene>
    <name evidence="2" type="ORF">FCI23_29630</name>
</gene>
<keyword evidence="3" id="KW-1185">Reference proteome</keyword>